<protein>
    <recommendedName>
        <fullName evidence="1">MalT-like TPR region domain-containing protein</fullName>
    </recommendedName>
</protein>
<evidence type="ECO:0000259" key="1">
    <source>
        <dbReference type="Pfam" id="PF17874"/>
    </source>
</evidence>
<proteinExistence type="predicted"/>
<feature type="domain" description="MalT-like TPR region" evidence="1">
    <location>
        <begin position="3"/>
        <end position="164"/>
    </location>
</feature>
<feature type="non-terminal residue" evidence="2">
    <location>
        <position position="167"/>
    </location>
</feature>
<dbReference type="InterPro" id="IPR011990">
    <property type="entry name" value="TPR-like_helical_dom_sf"/>
</dbReference>
<dbReference type="AlphaFoldDB" id="A0A0P9F0F8"/>
<dbReference type="InterPro" id="IPR041617">
    <property type="entry name" value="TPR_MalT"/>
</dbReference>
<sequence>MMQAQGQHDAAHERFALADAALRSGALPPLTQKELEGCRALFWLRSGELSSATRWAETYIPSDAPLTPYDYPRIALARTLIAEGKAARAATMLAQLAAEAEDAGYGRFQIWALLLEALAHHMENDTPRALTVLERALALALPEGYTRLFADEGAPMAALLRAAQGRG</sequence>
<dbReference type="Pfam" id="PF17874">
    <property type="entry name" value="TPR_MalT"/>
    <property type="match status" value="1"/>
</dbReference>
<dbReference type="EMBL" id="LJCR01003736">
    <property type="protein sequence ID" value="KPV44817.1"/>
    <property type="molecule type" value="Genomic_DNA"/>
</dbReference>
<name>A0A0P9F0F8_9CHLR</name>
<comment type="caution">
    <text evidence="2">The sequence shown here is derived from an EMBL/GenBank/DDBJ whole genome shotgun (WGS) entry which is preliminary data.</text>
</comment>
<reference evidence="2 3" key="1">
    <citation type="submission" date="2015-09" db="EMBL/GenBank/DDBJ databases">
        <title>Draft genome sequence of Kouleothrix aurantiaca JCM 19913.</title>
        <authorList>
            <person name="Hemp J."/>
        </authorList>
    </citation>
    <scope>NUCLEOTIDE SEQUENCE [LARGE SCALE GENOMIC DNA]</scope>
    <source>
        <strain evidence="2 3">COM-B</strain>
    </source>
</reference>
<dbReference type="Gene3D" id="1.25.40.10">
    <property type="entry name" value="Tetratricopeptide repeat domain"/>
    <property type="match status" value="1"/>
</dbReference>
<evidence type="ECO:0000313" key="2">
    <source>
        <dbReference type="EMBL" id="KPV44817.1"/>
    </source>
</evidence>
<gene>
    <name evidence="2" type="ORF">SE17_44170</name>
</gene>
<dbReference type="Proteomes" id="UP000050509">
    <property type="component" value="Unassembled WGS sequence"/>
</dbReference>
<dbReference type="SUPFAM" id="SSF48452">
    <property type="entry name" value="TPR-like"/>
    <property type="match status" value="1"/>
</dbReference>
<keyword evidence="3" id="KW-1185">Reference proteome</keyword>
<accession>A0A0P9F0F8</accession>
<evidence type="ECO:0000313" key="3">
    <source>
        <dbReference type="Proteomes" id="UP000050509"/>
    </source>
</evidence>
<organism evidence="2 3">
    <name type="scientific">Kouleothrix aurantiaca</name>
    <dbReference type="NCBI Taxonomy" id="186479"/>
    <lineage>
        <taxon>Bacteria</taxon>
        <taxon>Bacillati</taxon>
        <taxon>Chloroflexota</taxon>
        <taxon>Chloroflexia</taxon>
        <taxon>Chloroflexales</taxon>
        <taxon>Roseiflexineae</taxon>
        <taxon>Roseiflexaceae</taxon>
        <taxon>Kouleothrix</taxon>
    </lineage>
</organism>